<sequence>MEESVLNAFKEISQREYLNSFFSYSETVDIYHTILLLKNQYANTEESPEEGKIGEPVTINNKKNYITPKFEGIYMIFETKQVLFTFIEKCQEGLEIHGLPQKQSLYSLFLLQMGLYIIKQDDDLDDSFIPFDIEDETRLVKSMYISRLLTSLSLPPPSLSTASSFHTLLSFSQTLTAYTHKLSTLDTSLLQSDPNSFLDLEFETKVSLNNLFLLIMNNYDSPEMKQEIAKPVYRLERNSFVVIRLSLELPIGPIRKSLIMFYLYMNSLFGDLEIPPNESEEDSKGYVKITPRLMDFVEVHRNLDSGNPVENFYKKHIVNVKDNPIPQILVVAILRILLTTCPNANRSSGGIDLHREWISSISLLVKYPEIYSIFIENKADDCPLIHNRIISLYSNKEESKEENKDRDNSDDSEKESNSEEDQDSNKSKDSSNEEDTKYFKLFAEGELDLAVSDLFNFENYRHSMISAKFIGQLLLFIQRKFQYNHVIQGVYFSSLIVDANGIKVLLKFLNQNFHGSSNYLLRRSDALSIICADILPSLKEGTLENIHPSQSSQIEAYNDEIFSRVKYVIHNTIRPVLYLMHAVSFGQYERIEQNLIGYKAIKIMSRIAENFSDTDNKTIAYQIIKIQIQYIKDKGMKSNSSNNIMKAISKVYENIRLEKDDIGDWIKLAEDTDYETEELNHKELADVNKEFHLRYYWNTSAHFQDQPGEDDSSDTESSKRKPLVKTLKLKNEYYKLMLQAEELTDDQKENYMNYL</sequence>
<dbReference type="PANTHER" id="PTHR13239:SF4">
    <property type="entry name" value="AT25231P"/>
    <property type="match status" value="1"/>
</dbReference>
<keyword evidence="4" id="KW-1185">Reference proteome</keyword>
<evidence type="ECO:0000313" key="3">
    <source>
        <dbReference type="EMBL" id="CAI2387422.1"/>
    </source>
</evidence>
<proteinExistence type="predicted"/>
<evidence type="ECO:0000313" key="4">
    <source>
        <dbReference type="Proteomes" id="UP001295684"/>
    </source>
</evidence>
<protein>
    <recommendedName>
        <fullName evidence="2">Far11/STRP C-terminal domain-containing protein</fullName>
    </recommendedName>
</protein>
<dbReference type="InterPro" id="IPR021819">
    <property type="entry name" value="Far11/STRP_C"/>
</dbReference>
<feature type="domain" description="Far11/STRP C-terminal" evidence="2">
    <location>
        <begin position="392"/>
        <end position="513"/>
    </location>
</feature>
<dbReference type="Proteomes" id="UP001295684">
    <property type="component" value="Unassembled WGS sequence"/>
</dbReference>
<dbReference type="PANTHER" id="PTHR13239">
    <property type="entry name" value="PROTEIN REQUIRED FOR HYPHAL ANASTOMOSIS HAM-2"/>
    <property type="match status" value="1"/>
</dbReference>
<evidence type="ECO:0000256" key="1">
    <source>
        <dbReference type="SAM" id="MobiDB-lite"/>
    </source>
</evidence>
<dbReference type="EMBL" id="CAMPGE010029932">
    <property type="protein sequence ID" value="CAI2387422.1"/>
    <property type="molecule type" value="Genomic_DNA"/>
</dbReference>
<dbReference type="Pfam" id="PF11882">
    <property type="entry name" value="DUF3402"/>
    <property type="match status" value="1"/>
</dbReference>
<gene>
    <name evidence="3" type="ORF">ECRASSUSDP1_LOCUS29055</name>
</gene>
<dbReference type="GO" id="GO:0005829">
    <property type="term" value="C:cytosol"/>
    <property type="evidence" value="ECO:0007669"/>
    <property type="project" value="TreeGrafter"/>
</dbReference>
<evidence type="ECO:0000259" key="2">
    <source>
        <dbReference type="Pfam" id="PF11882"/>
    </source>
</evidence>
<accession>A0AAD1YCW9</accession>
<feature type="region of interest" description="Disordered" evidence="1">
    <location>
        <begin position="396"/>
        <end position="432"/>
    </location>
</feature>
<organism evidence="3 4">
    <name type="scientific">Euplotes crassus</name>
    <dbReference type="NCBI Taxonomy" id="5936"/>
    <lineage>
        <taxon>Eukaryota</taxon>
        <taxon>Sar</taxon>
        <taxon>Alveolata</taxon>
        <taxon>Ciliophora</taxon>
        <taxon>Intramacronucleata</taxon>
        <taxon>Spirotrichea</taxon>
        <taxon>Hypotrichia</taxon>
        <taxon>Euplotida</taxon>
        <taxon>Euplotidae</taxon>
        <taxon>Moneuplotes</taxon>
    </lineage>
</organism>
<comment type="caution">
    <text evidence="3">The sequence shown here is derived from an EMBL/GenBank/DDBJ whole genome shotgun (WGS) entry which is preliminary data.</text>
</comment>
<reference evidence="3" key="1">
    <citation type="submission" date="2023-07" db="EMBL/GenBank/DDBJ databases">
        <authorList>
            <consortium name="AG Swart"/>
            <person name="Singh M."/>
            <person name="Singh A."/>
            <person name="Seah K."/>
            <person name="Emmerich C."/>
        </authorList>
    </citation>
    <scope>NUCLEOTIDE SEQUENCE</scope>
    <source>
        <strain evidence="3">DP1</strain>
    </source>
</reference>
<dbReference type="AlphaFoldDB" id="A0AAD1YCW9"/>
<name>A0AAD1YCW9_EUPCR</name>
<dbReference type="InterPro" id="IPR040185">
    <property type="entry name" value="Far11/STRP"/>
</dbReference>
<dbReference type="GO" id="GO:0007010">
    <property type="term" value="P:cytoskeleton organization"/>
    <property type="evidence" value="ECO:0007669"/>
    <property type="project" value="TreeGrafter"/>
</dbReference>